<gene>
    <name evidence="4" type="ORF">CYMTET_52069</name>
</gene>
<keyword evidence="5" id="KW-1185">Reference proteome</keyword>
<dbReference type="PROSITE" id="PS50297">
    <property type="entry name" value="ANK_REP_REGION"/>
    <property type="match status" value="1"/>
</dbReference>
<evidence type="ECO:0000313" key="5">
    <source>
        <dbReference type="Proteomes" id="UP001190700"/>
    </source>
</evidence>
<protein>
    <recommendedName>
        <fullName evidence="6">ANK_REP_REGION domain-containing protein</fullName>
    </recommendedName>
</protein>
<dbReference type="PROSITE" id="PS50088">
    <property type="entry name" value="ANK_REPEAT"/>
    <property type="match status" value="1"/>
</dbReference>
<dbReference type="EMBL" id="LGRX02034412">
    <property type="protein sequence ID" value="KAK3237879.1"/>
    <property type="molecule type" value="Genomic_DNA"/>
</dbReference>
<dbReference type="Gene3D" id="1.25.40.20">
    <property type="entry name" value="Ankyrin repeat-containing domain"/>
    <property type="match status" value="2"/>
</dbReference>
<evidence type="ECO:0008006" key="6">
    <source>
        <dbReference type="Google" id="ProtNLM"/>
    </source>
</evidence>
<evidence type="ECO:0000256" key="2">
    <source>
        <dbReference type="ARBA" id="ARBA00023043"/>
    </source>
</evidence>
<organism evidence="4 5">
    <name type="scientific">Cymbomonas tetramitiformis</name>
    <dbReference type="NCBI Taxonomy" id="36881"/>
    <lineage>
        <taxon>Eukaryota</taxon>
        <taxon>Viridiplantae</taxon>
        <taxon>Chlorophyta</taxon>
        <taxon>Pyramimonadophyceae</taxon>
        <taxon>Pyramimonadales</taxon>
        <taxon>Pyramimonadaceae</taxon>
        <taxon>Cymbomonas</taxon>
    </lineage>
</organism>
<keyword evidence="1" id="KW-0677">Repeat</keyword>
<evidence type="ECO:0000313" key="4">
    <source>
        <dbReference type="EMBL" id="KAK3237879.1"/>
    </source>
</evidence>
<name>A0AAE0ERP9_9CHLO</name>
<dbReference type="PANTHER" id="PTHR24173">
    <property type="entry name" value="ANKYRIN REPEAT CONTAINING"/>
    <property type="match status" value="1"/>
</dbReference>
<sequence length="211" mass="23926">MIRDDPNIARALIAHKADVNDRNYEGQTPLHLACYQGNARVVACLLARRGVDARCLDRVGNNALHYAARCSTGKCMWLCLHGMHNEDDDDAQIMVDYRNNFGMTAAHVAAEYANLCALDSLRSHSADLSLTCNDDYIMLDRCVRTCGTYRGTAMVHYSEWLLQRSLHLDGERPVNLKVLFAFLFLFLARISNKEVPHLFLKRGDFYLVVFP</sequence>
<accession>A0AAE0ERP9</accession>
<dbReference type="Proteomes" id="UP001190700">
    <property type="component" value="Unassembled WGS sequence"/>
</dbReference>
<dbReference type="InterPro" id="IPR036770">
    <property type="entry name" value="Ankyrin_rpt-contain_sf"/>
</dbReference>
<proteinExistence type="predicted"/>
<reference evidence="4 5" key="1">
    <citation type="journal article" date="2015" name="Genome Biol. Evol.">
        <title>Comparative Genomics of a Bacterivorous Green Alga Reveals Evolutionary Causalities and Consequences of Phago-Mixotrophic Mode of Nutrition.</title>
        <authorList>
            <person name="Burns J.A."/>
            <person name="Paasch A."/>
            <person name="Narechania A."/>
            <person name="Kim E."/>
        </authorList>
    </citation>
    <scope>NUCLEOTIDE SEQUENCE [LARGE SCALE GENOMIC DNA]</scope>
    <source>
        <strain evidence="4 5">PLY_AMNH</strain>
    </source>
</reference>
<evidence type="ECO:0000256" key="3">
    <source>
        <dbReference type="PROSITE-ProRule" id="PRU00023"/>
    </source>
</evidence>
<dbReference type="SMART" id="SM00248">
    <property type="entry name" value="ANK"/>
    <property type="match status" value="3"/>
</dbReference>
<dbReference type="AlphaFoldDB" id="A0AAE0ERP9"/>
<feature type="repeat" description="ANK" evidence="3">
    <location>
        <begin position="25"/>
        <end position="58"/>
    </location>
</feature>
<keyword evidence="2 3" id="KW-0040">ANK repeat</keyword>
<dbReference type="SUPFAM" id="SSF48403">
    <property type="entry name" value="Ankyrin repeat"/>
    <property type="match status" value="1"/>
</dbReference>
<dbReference type="Pfam" id="PF12796">
    <property type="entry name" value="Ank_2"/>
    <property type="match status" value="1"/>
</dbReference>
<comment type="caution">
    <text evidence="4">The sequence shown here is derived from an EMBL/GenBank/DDBJ whole genome shotgun (WGS) entry which is preliminary data.</text>
</comment>
<evidence type="ECO:0000256" key="1">
    <source>
        <dbReference type="ARBA" id="ARBA00022737"/>
    </source>
</evidence>
<dbReference type="InterPro" id="IPR002110">
    <property type="entry name" value="Ankyrin_rpt"/>
</dbReference>
<dbReference type="PANTHER" id="PTHR24173:SF74">
    <property type="entry name" value="ANKYRIN REPEAT DOMAIN-CONTAINING PROTEIN 16"/>
    <property type="match status" value="1"/>
</dbReference>